<dbReference type="PANTHER" id="PTHR13723:SF316">
    <property type="entry name" value="LONELY HEART, ISOFORM A"/>
    <property type="match status" value="1"/>
</dbReference>
<feature type="chain" id="PRO_5033010118" evidence="4">
    <location>
        <begin position="27"/>
        <end position="273"/>
    </location>
</feature>
<reference evidence="5" key="1">
    <citation type="submission" date="2020-11" db="EMBL/GenBank/DDBJ databases">
        <authorList>
            <person name="Whitehead M."/>
        </authorList>
    </citation>
    <scope>NUCLEOTIDE SEQUENCE</scope>
    <source>
        <strain evidence="5">EGII</strain>
    </source>
</reference>
<dbReference type="InterPro" id="IPR000884">
    <property type="entry name" value="TSP1_rpt"/>
</dbReference>
<gene>
    <name evidence="5" type="ORF">CCAP1982_LOCUS6096</name>
</gene>
<evidence type="ECO:0000256" key="1">
    <source>
        <dbReference type="ARBA" id="ARBA00004613"/>
    </source>
</evidence>
<feature type="signal peptide" evidence="4">
    <location>
        <begin position="1"/>
        <end position="26"/>
    </location>
</feature>
<comment type="subcellular location">
    <subcellularLocation>
        <location evidence="1">Secreted</location>
    </subcellularLocation>
</comment>
<evidence type="ECO:0000313" key="6">
    <source>
        <dbReference type="Proteomes" id="UP000606786"/>
    </source>
</evidence>
<comment type="caution">
    <text evidence="5">The sequence shown here is derived from an EMBL/GenBank/DDBJ whole genome shotgun (WGS) entry which is preliminary data.</text>
</comment>
<name>A0A811UFM4_CERCA</name>
<dbReference type="PROSITE" id="PS50092">
    <property type="entry name" value="TSP1"/>
    <property type="match status" value="1"/>
</dbReference>
<organism evidence="5 6">
    <name type="scientific">Ceratitis capitata</name>
    <name type="common">Mediterranean fruit fly</name>
    <name type="synonym">Tephritis capitata</name>
    <dbReference type="NCBI Taxonomy" id="7213"/>
    <lineage>
        <taxon>Eukaryota</taxon>
        <taxon>Metazoa</taxon>
        <taxon>Ecdysozoa</taxon>
        <taxon>Arthropoda</taxon>
        <taxon>Hexapoda</taxon>
        <taxon>Insecta</taxon>
        <taxon>Pterygota</taxon>
        <taxon>Neoptera</taxon>
        <taxon>Endopterygota</taxon>
        <taxon>Diptera</taxon>
        <taxon>Brachycera</taxon>
        <taxon>Muscomorpha</taxon>
        <taxon>Tephritoidea</taxon>
        <taxon>Tephritidae</taxon>
        <taxon>Ceratitis</taxon>
        <taxon>Ceratitis</taxon>
    </lineage>
</organism>
<protein>
    <submittedName>
        <fullName evidence="5">(Mediterranean fruit fly) hypothetical protein</fullName>
    </submittedName>
</protein>
<dbReference type="AlphaFoldDB" id="A0A811UFM4"/>
<proteinExistence type="predicted"/>
<dbReference type="GO" id="GO:0005576">
    <property type="term" value="C:extracellular region"/>
    <property type="evidence" value="ECO:0007669"/>
    <property type="project" value="UniProtKB-SubCell"/>
</dbReference>
<dbReference type="EMBL" id="CAJHJT010000012">
    <property type="protein sequence ID" value="CAD6997450.1"/>
    <property type="molecule type" value="Genomic_DNA"/>
</dbReference>
<dbReference type="GO" id="GO:0031012">
    <property type="term" value="C:extracellular matrix"/>
    <property type="evidence" value="ECO:0007669"/>
    <property type="project" value="TreeGrafter"/>
</dbReference>
<feature type="compositionally biased region" description="Acidic residues" evidence="3">
    <location>
        <begin position="65"/>
        <end position="88"/>
    </location>
</feature>
<keyword evidence="6" id="KW-1185">Reference proteome</keyword>
<dbReference type="PANTHER" id="PTHR13723">
    <property type="entry name" value="ADAMTS A DISINTEGRIN AND METALLOPROTEASE WITH THROMBOSPONDIN MOTIFS PROTEASE"/>
    <property type="match status" value="1"/>
</dbReference>
<dbReference type="OrthoDB" id="5781878at2759"/>
<accession>A0A811UFM4</accession>
<dbReference type="InterPro" id="IPR050439">
    <property type="entry name" value="ADAMTS_ADAMTS-like"/>
</dbReference>
<dbReference type="Proteomes" id="UP000606786">
    <property type="component" value="Unassembled WGS sequence"/>
</dbReference>
<keyword evidence="4" id="KW-0732">Signal</keyword>
<evidence type="ECO:0000256" key="2">
    <source>
        <dbReference type="ARBA" id="ARBA00022525"/>
    </source>
</evidence>
<evidence type="ECO:0000313" key="5">
    <source>
        <dbReference type="EMBL" id="CAD6997450.1"/>
    </source>
</evidence>
<feature type="region of interest" description="Disordered" evidence="3">
    <location>
        <begin position="61"/>
        <end position="94"/>
    </location>
</feature>
<evidence type="ECO:0000256" key="3">
    <source>
        <dbReference type="SAM" id="MobiDB-lite"/>
    </source>
</evidence>
<evidence type="ECO:0000256" key="4">
    <source>
        <dbReference type="SAM" id="SignalP"/>
    </source>
</evidence>
<dbReference type="Gene3D" id="2.20.100.10">
    <property type="entry name" value="Thrombospondin type-1 (TSP1) repeat"/>
    <property type="match status" value="1"/>
</dbReference>
<keyword evidence="2" id="KW-0964">Secreted</keyword>
<sequence>MLLIKIISCIFNLLFLVLSLAISSNAVERSSTLSIIPLTKSANSTEIIKILDERNISDNLKTESSNEDIENDYDDENEDDDDDEDDDAAAAAHRTKHTRRKHISIIKRVGTTYVWDRWEKWTKCSNSCVQIRRRKCIERKLTSLDAAPVDREFYPDPNNPLGCQGVIKRYRHCKDEKCKANKKRQRDEQCAAFNRIPFKEKYFNWLGYEKEHNECELFCRPSGSGVFMSMNQSVTDGTTCGRPAVYYTHYYRRKAVCVEGICRVSKALDSSKQ</sequence>
<dbReference type="InterPro" id="IPR036383">
    <property type="entry name" value="TSP1_rpt_sf"/>
</dbReference>